<proteinExistence type="inferred from homology"/>
<protein>
    <submittedName>
        <fullName evidence="3">PhzF family phenazine biosynthesis isomerase</fullName>
    </submittedName>
</protein>
<dbReference type="Gene3D" id="3.10.310.10">
    <property type="entry name" value="Diaminopimelate Epimerase, Chain A, domain 1"/>
    <property type="match status" value="2"/>
</dbReference>
<sequence length="303" mass="32338">MARRYALLDVFTNRALAGNPLAVVLDGEGLSDERMQAIAKEFNLSETVFVLPAENPAHSAKVRIFTPGRELPFAGHPTVGTAILLAHERFGDVEGDADAVVVLEEKIGNVRCGVVLKGGAAGFAEFDVPKLSSPSMPVGAKEPIAAALGLSPHEVGFENHVPSCFEAGVPFAFIPVANLDALSRAKPQMQDWDGAFAAEPHRDVYVYCRQTTAHDSAFSARMFAPTMGIVEDPATGAAAAAFAGVVRHFDELLDGTHFIRIEQGYHMGRPSLIDLEIDLDNGKLHGVRIGGQAVVVARGELYL</sequence>
<dbReference type="RefSeq" id="WP_160773811.1">
    <property type="nucleotide sequence ID" value="NZ_WUMV01000001.1"/>
</dbReference>
<evidence type="ECO:0000256" key="1">
    <source>
        <dbReference type="ARBA" id="ARBA00008270"/>
    </source>
</evidence>
<feature type="active site" evidence="2">
    <location>
        <position position="46"/>
    </location>
</feature>
<dbReference type="PANTHER" id="PTHR13774">
    <property type="entry name" value="PHENAZINE BIOSYNTHESIS PROTEIN"/>
    <property type="match status" value="1"/>
</dbReference>
<dbReference type="EMBL" id="WUMV01000001">
    <property type="protein sequence ID" value="MXN63566.1"/>
    <property type="molecule type" value="Genomic_DNA"/>
</dbReference>
<reference evidence="3 4" key="1">
    <citation type="submission" date="2019-12" db="EMBL/GenBank/DDBJ databases">
        <authorList>
            <person name="Li M."/>
        </authorList>
    </citation>
    <scope>NUCLEOTIDE SEQUENCE [LARGE SCALE GENOMIC DNA]</scope>
    <source>
        <strain evidence="3 4">GBMRC 2046</strain>
    </source>
</reference>
<evidence type="ECO:0000256" key="2">
    <source>
        <dbReference type="PIRSR" id="PIRSR016184-1"/>
    </source>
</evidence>
<dbReference type="SUPFAM" id="SSF54506">
    <property type="entry name" value="Diaminopimelate epimerase-like"/>
    <property type="match status" value="1"/>
</dbReference>
<dbReference type="GO" id="GO:0005737">
    <property type="term" value="C:cytoplasm"/>
    <property type="evidence" value="ECO:0007669"/>
    <property type="project" value="TreeGrafter"/>
</dbReference>
<evidence type="ECO:0000313" key="3">
    <source>
        <dbReference type="EMBL" id="MXN63566.1"/>
    </source>
</evidence>
<dbReference type="Pfam" id="PF02567">
    <property type="entry name" value="PhzC-PhzF"/>
    <property type="match status" value="1"/>
</dbReference>
<evidence type="ECO:0000313" key="4">
    <source>
        <dbReference type="Proteomes" id="UP000433101"/>
    </source>
</evidence>
<comment type="similarity">
    <text evidence="1">Belongs to the PhzF family.</text>
</comment>
<dbReference type="InterPro" id="IPR003719">
    <property type="entry name" value="Phenazine_PhzF-like"/>
</dbReference>
<comment type="caution">
    <text evidence="3">The sequence shown here is derived from an EMBL/GenBank/DDBJ whole genome shotgun (WGS) entry which is preliminary data.</text>
</comment>
<dbReference type="GO" id="GO:0016853">
    <property type="term" value="F:isomerase activity"/>
    <property type="evidence" value="ECO:0007669"/>
    <property type="project" value="UniProtKB-KW"/>
</dbReference>
<dbReference type="PANTHER" id="PTHR13774:SF32">
    <property type="entry name" value="ANTISENSE-ENHANCING SEQUENCE 1"/>
    <property type="match status" value="1"/>
</dbReference>
<dbReference type="PIRSF" id="PIRSF016184">
    <property type="entry name" value="PhzC_PhzF"/>
    <property type="match status" value="1"/>
</dbReference>
<name>A0A7X3LR46_9HYPH</name>
<accession>A0A7X3LR46</accession>
<gene>
    <name evidence="3" type="ORF">GR183_01505</name>
</gene>
<dbReference type="NCBIfam" id="TIGR00654">
    <property type="entry name" value="PhzF_family"/>
    <property type="match status" value="1"/>
</dbReference>
<dbReference type="Proteomes" id="UP000433101">
    <property type="component" value="Unassembled WGS sequence"/>
</dbReference>
<dbReference type="AlphaFoldDB" id="A0A7X3LR46"/>
<keyword evidence="3" id="KW-0413">Isomerase</keyword>
<keyword evidence="4" id="KW-1185">Reference proteome</keyword>
<organism evidence="3 4">
    <name type="scientific">Stappia sediminis</name>
    <dbReference type="NCBI Taxonomy" id="2692190"/>
    <lineage>
        <taxon>Bacteria</taxon>
        <taxon>Pseudomonadati</taxon>
        <taxon>Pseudomonadota</taxon>
        <taxon>Alphaproteobacteria</taxon>
        <taxon>Hyphomicrobiales</taxon>
        <taxon>Stappiaceae</taxon>
        <taxon>Stappia</taxon>
    </lineage>
</organism>